<feature type="active site" description="Proton donor" evidence="7 8">
    <location>
        <position position="119"/>
    </location>
</feature>
<comment type="similarity">
    <text evidence="3 7">Belongs to the type-II 3-dehydroquinase family.</text>
</comment>
<dbReference type="NCBIfam" id="TIGR01088">
    <property type="entry name" value="aroQ"/>
    <property type="match status" value="1"/>
</dbReference>
<dbReference type="UniPathway" id="UPA00053">
    <property type="reaction ID" value="UER00086"/>
</dbReference>
<comment type="subunit">
    <text evidence="4 7">Homododecamer.</text>
</comment>
<evidence type="ECO:0000256" key="10">
    <source>
        <dbReference type="PIRSR" id="PIRSR001399-3"/>
    </source>
</evidence>
<dbReference type="STRING" id="1803587.GCA_001593825_01039"/>
<comment type="catalytic activity">
    <reaction evidence="1 7">
        <text>3-dehydroquinate = 3-dehydroshikimate + H2O</text>
        <dbReference type="Rhea" id="RHEA:21096"/>
        <dbReference type="ChEBI" id="CHEBI:15377"/>
        <dbReference type="ChEBI" id="CHEBI:16630"/>
        <dbReference type="ChEBI" id="CHEBI:32364"/>
        <dbReference type="EC" id="4.2.1.10"/>
    </reaction>
</comment>
<keyword evidence="6 7" id="KW-0456">Lyase</keyword>
<dbReference type="Gene3D" id="3.40.50.9100">
    <property type="entry name" value="Dehydroquinase, class II"/>
    <property type="match status" value="1"/>
</dbReference>
<keyword evidence="7" id="KW-0028">Amino-acid biosynthesis</keyword>
<dbReference type="EC" id="4.2.1.10" evidence="5 7"/>
<dbReference type="NCBIfam" id="NF003807">
    <property type="entry name" value="PRK05395.1-4"/>
    <property type="match status" value="1"/>
</dbReference>
<accession>A0A1B7W0H7</accession>
<organism evidence="11 12">
    <name type="scientific">Aphanizomenon flos-aquae LD13</name>
    <dbReference type="NCBI Taxonomy" id="1710894"/>
    <lineage>
        <taxon>Bacteria</taxon>
        <taxon>Bacillati</taxon>
        <taxon>Cyanobacteriota</taxon>
        <taxon>Cyanophyceae</taxon>
        <taxon>Nostocales</taxon>
        <taxon>Aphanizomenonaceae</taxon>
        <taxon>Aphanizomenon</taxon>
    </lineage>
</organism>
<dbReference type="NCBIfam" id="NF003806">
    <property type="entry name" value="PRK05395.1-3"/>
    <property type="match status" value="1"/>
</dbReference>
<dbReference type="SUPFAM" id="SSF52304">
    <property type="entry name" value="Type II 3-dehydroquinate dehydratase"/>
    <property type="match status" value="1"/>
</dbReference>
<feature type="binding site" evidence="7 9">
    <location>
        <position position="99"/>
    </location>
    <ligand>
        <name>substrate</name>
    </ligand>
</feature>
<evidence type="ECO:0000313" key="12">
    <source>
        <dbReference type="Proteomes" id="UP000092382"/>
    </source>
</evidence>
<feature type="binding site" evidence="7 9">
    <location>
        <position position="130"/>
    </location>
    <ligand>
        <name>substrate</name>
    </ligand>
</feature>
<protein>
    <recommendedName>
        <fullName evidence="5 7">3-dehydroquinate dehydratase</fullName>
        <shortName evidence="7">3-dehydroquinase</shortName>
        <ecNumber evidence="5 7">4.2.1.10</ecNumber>
    </recommendedName>
    <alternativeName>
        <fullName evidence="7">Type II DHQase</fullName>
    </alternativeName>
</protein>
<comment type="pathway">
    <text evidence="2 7">Metabolic intermediate biosynthesis; chorismate biosynthesis; chorismate from D-erythrose 4-phosphate and phosphoenolpyruvate: step 3/7.</text>
</comment>
<dbReference type="PIRSF" id="PIRSF001399">
    <property type="entry name" value="DHquinase_II"/>
    <property type="match status" value="1"/>
</dbReference>
<dbReference type="HAMAP" id="MF_00169">
    <property type="entry name" value="AroQ"/>
    <property type="match status" value="1"/>
</dbReference>
<dbReference type="CDD" id="cd00466">
    <property type="entry name" value="DHQase_II"/>
    <property type="match status" value="1"/>
</dbReference>
<feature type="binding site" evidence="7 9">
    <location>
        <begin position="120"/>
        <end position="121"/>
    </location>
    <ligand>
        <name>substrate</name>
    </ligand>
</feature>
<feature type="active site" description="Proton acceptor" evidence="7 8">
    <location>
        <position position="42"/>
    </location>
</feature>
<evidence type="ECO:0000256" key="2">
    <source>
        <dbReference type="ARBA" id="ARBA00004902"/>
    </source>
</evidence>
<dbReference type="Pfam" id="PF01220">
    <property type="entry name" value="DHquinase_II"/>
    <property type="match status" value="1"/>
</dbReference>
<dbReference type="Proteomes" id="UP000092382">
    <property type="component" value="Unassembled WGS sequence"/>
</dbReference>
<dbReference type="InterPro" id="IPR001874">
    <property type="entry name" value="DHquinase_II"/>
</dbReference>
<sequence length="164" mass="17934">MSVLHVDAKILGVWGLNLSALSILVLHGPNLNLLGLREPGIYGSLTMSEINRLLESKAMELQVNILPMQSNHEGFLVDAIHGSLGKHQGIVINAGAYTHTSVALRDAIAAVDLPTVEVHLSNIYRREDFRHHSYIAPVVIGQISGFGSQSYLLGLEALVYYLRQ</sequence>
<dbReference type="GO" id="GO:0008652">
    <property type="term" value="P:amino acid biosynthetic process"/>
    <property type="evidence" value="ECO:0007669"/>
    <property type="project" value="UniProtKB-KW"/>
</dbReference>
<evidence type="ECO:0000313" key="11">
    <source>
        <dbReference type="EMBL" id="OBQ26758.1"/>
    </source>
</evidence>
<evidence type="ECO:0000256" key="5">
    <source>
        <dbReference type="ARBA" id="ARBA00012060"/>
    </source>
</evidence>
<evidence type="ECO:0000256" key="9">
    <source>
        <dbReference type="PIRSR" id="PIRSR001399-2"/>
    </source>
</evidence>
<dbReference type="PATRIC" id="fig|1710894.3.peg.936"/>
<feature type="binding site" evidence="7 9">
    <location>
        <position position="106"/>
    </location>
    <ligand>
        <name>substrate</name>
    </ligand>
</feature>
<feature type="binding site" evidence="7 9">
    <location>
        <position position="93"/>
    </location>
    <ligand>
        <name>substrate</name>
    </ligand>
</feature>
<evidence type="ECO:0000256" key="1">
    <source>
        <dbReference type="ARBA" id="ARBA00001864"/>
    </source>
</evidence>
<proteinExistence type="inferred from homology"/>
<dbReference type="PANTHER" id="PTHR21272:SF3">
    <property type="entry name" value="CATABOLIC 3-DEHYDROQUINASE"/>
    <property type="match status" value="1"/>
</dbReference>
<dbReference type="NCBIfam" id="NF003805">
    <property type="entry name" value="PRK05395.1-2"/>
    <property type="match status" value="1"/>
</dbReference>
<dbReference type="PROSITE" id="PS01029">
    <property type="entry name" value="DEHYDROQUINASE_II"/>
    <property type="match status" value="1"/>
</dbReference>
<dbReference type="GO" id="GO:0003855">
    <property type="term" value="F:3-dehydroquinate dehydratase activity"/>
    <property type="evidence" value="ECO:0007669"/>
    <property type="project" value="UniProtKB-UniRule"/>
</dbReference>
<dbReference type="GO" id="GO:0009423">
    <property type="term" value="P:chorismate biosynthetic process"/>
    <property type="evidence" value="ECO:0007669"/>
    <property type="project" value="UniProtKB-UniRule"/>
</dbReference>
<dbReference type="PANTHER" id="PTHR21272">
    <property type="entry name" value="CATABOLIC 3-DEHYDROQUINASE"/>
    <property type="match status" value="1"/>
</dbReference>
<dbReference type="InterPro" id="IPR018509">
    <property type="entry name" value="DHquinase_II_CS"/>
</dbReference>
<feature type="site" description="Transition state stabilizer" evidence="7 10">
    <location>
        <position position="37"/>
    </location>
</feature>
<dbReference type="GO" id="GO:0019631">
    <property type="term" value="P:quinate catabolic process"/>
    <property type="evidence" value="ECO:0007669"/>
    <property type="project" value="TreeGrafter"/>
</dbReference>
<evidence type="ECO:0000256" key="4">
    <source>
        <dbReference type="ARBA" id="ARBA00011193"/>
    </source>
</evidence>
<dbReference type="GO" id="GO:0009073">
    <property type="term" value="P:aromatic amino acid family biosynthetic process"/>
    <property type="evidence" value="ECO:0007669"/>
    <property type="project" value="UniProtKB-KW"/>
</dbReference>
<keyword evidence="7" id="KW-0057">Aromatic amino acid biosynthesis</keyword>
<gene>
    <name evidence="7" type="primary">aroQ</name>
    <name evidence="11" type="ORF">AN481_03390</name>
</gene>
<comment type="function">
    <text evidence="7">Catalyzes a trans-dehydration via an enolate intermediate.</text>
</comment>
<dbReference type="AlphaFoldDB" id="A0A1B7W0H7"/>
<evidence type="ECO:0000256" key="6">
    <source>
        <dbReference type="ARBA" id="ARBA00023239"/>
    </source>
</evidence>
<evidence type="ECO:0000256" key="3">
    <source>
        <dbReference type="ARBA" id="ARBA00011037"/>
    </source>
</evidence>
<evidence type="ECO:0000256" key="7">
    <source>
        <dbReference type="HAMAP-Rule" id="MF_00169"/>
    </source>
</evidence>
<evidence type="ECO:0000256" key="8">
    <source>
        <dbReference type="PIRSR" id="PIRSR001399-1"/>
    </source>
</evidence>
<dbReference type="EMBL" id="LJOY01000007">
    <property type="protein sequence ID" value="OBQ26758.1"/>
    <property type="molecule type" value="Genomic_DNA"/>
</dbReference>
<dbReference type="InterPro" id="IPR036441">
    <property type="entry name" value="DHquinase_II_sf"/>
</dbReference>
<name>A0A1B7W0H7_APHFL</name>
<comment type="caution">
    <text evidence="11">The sequence shown here is derived from an EMBL/GenBank/DDBJ whole genome shotgun (WGS) entry which is preliminary data.</text>
</comment>
<reference evidence="11 12" key="1">
    <citation type="submission" date="2015-09" db="EMBL/GenBank/DDBJ databases">
        <title>Whole genome shotgun sequence assembly of Aphanizomenon flos-aquae UKL13.</title>
        <authorList>
            <person name="Driscoll C."/>
        </authorList>
    </citation>
    <scope>NUCLEOTIDE SEQUENCE [LARGE SCALE GENOMIC DNA]</scope>
    <source>
        <strain evidence="11">MDT13</strain>
    </source>
</reference>